<dbReference type="GO" id="GO:0005975">
    <property type="term" value="P:carbohydrate metabolic process"/>
    <property type="evidence" value="ECO:0007669"/>
    <property type="project" value="InterPro"/>
</dbReference>
<keyword evidence="2" id="KW-1185">Reference proteome</keyword>
<organism evidence="1 2">
    <name type="scientific">Kaustia mangrovi</name>
    <dbReference type="NCBI Taxonomy" id="2593653"/>
    <lineage>
        <taxon>Bacteria</taxon>
        <taxon>Pseudomonadati</taxon>
        <taxon>Pseudomonadota</taxon>
        <taxon>Alphaproteobacteria</taxon>
        <taxon>Hyphomicrobiales</taxon>
        <taxon>Parvibaculaceae</taxon>
        <taxon>Kaustia</taxon>
    </lineage>
</organism>
<dbReference type="InterPro" id="IPR011330">
    <property type="entry name" value="Glyco_hydro/deAcase_b/a-brl"/>
</dbReference>
<gene>
    <name evidence="1" type="ORF">HW532_13490</name>
</gene>
<dbReference type="Proteomes" id="UP000593594">
    <property type="component" value="Chromosome"/>
</dbReference>
<dbReference type="InterPro" id="IPR049591">
    <property type="entry name" value="CE4_u4-like"/>
</dbReference>
<dbReference type="SUPFAM" id="SSF88713">
    <property type="entry name" value="Glycoside hydrolase/deacetylase"/>
    <property type="match status" value="1"/>
</dbReference>
<dbReference type="AlphaFoldDB" id="A0A7S8C558"/>
<protein>
    <submittedName>
        <fullName evidence="1">Polysaccharide deacetylase</fullName>
    </submittedName>
</protein>
<evidence type="ECO:0000313" key="1">
    <source>
        <dbReference type="EMBL" id="QPC43610.1"/>
    </source>
</evidence>
<dbReference type="Gene3D" id="3.20.20.370">
    <property type="entry name" value="Glycoside hydrolase/deacetylase"/>
    <property type="match status" value="1"/>
</dbReference>
<dbReference type="CDD" id="cd10928">
    <property type="entry name" value="CE4_u4"/>
    <property type="match status" value="1"/>
</dbReference>
<dbReference type="KEGG" id="kmn:HW532_13490"/>
<evidence type="ECO:0000313" key="2">
    <source>
        <dbReference type="Proteomes" id="UP000593594"/>
    </source>
</evidence>
<reference evidence="1 2" key="1">
    <citation type="submission" date="2020-06" db="EMBL/GenBank/DDBJ databases">
        <title>Genome sequence of 2 isolates from Red Sea Mangroves.</title>
        <authorList>
            <person name="Sefrji F."/>
            <person name="Michoud G."/>
            <person name="Merlino G."/>
            <person name="Daffonchio D."/>
        </authorList>
    </citation>
    <scope>NUCLEOTIDE SEQUENCE [LARGE SCALE GENOMIC DNA]</scope>
    <source>
        <strain evidence="1 2">R1DC25</strain>
    </source>
</reference>
<name>A0A7S8C558_9HYPH</name>
<dbReference type="EMBL" id="CP058214">
    <property type="protein sequence ID" value="QPC43610.1"/>
    <property type="molecule type" value="Genomic_DNA"/>
</dbReference>
<dbReference type="RefSeq" id="WP_213160976.1">
    <property type="nucleotide sequence ID" value="NZ_CP058214.1"/>
</dbReference>
<proteinExistence type="predicted"/>
<sequence length="258" mass="27903">MSGHGPHWQTLSDELDRWQEAGLRARLWWRDDDAARVTPALDRLLDLSARTGVPVLLATIPAEAEPALADRLADTGPGIAVAQHGWAHANHAPASEKKQELGPHRPLSAIEDELARGRERLAALFGPLVLPVLVPPWNRMREDLAPRLPALGLTGVSTMGSPRFAALSDVLAERNVHLDPVDWRGGRGTRDGARVIDELAAILAQRRLGAGPEAAPIGLLTHHLVHDEAGWTLIGALLARTHDHPAVTWLTAKSLFKG</sequence>
<accession>A0A7S8C558</accession>